<dbReference type="GO" id="GO:0003700">
    <property type="term" value="F:DNA-binding transcription factor activity"/>
    <property type="evidence" value="ECO:0007669"/>
    <property type="project" value="InterPro"/>
</dbReference>
<evidence type="ECO:0000256" key="4">
    <source>
        <dbReference type="PROSITE-ProRule" id="PRU00169"/>
    </source>
</evidence>
<dbReference type="PROSITE" id="PS01124">
    <property type="entry name" value="HTH_ARAC_FAMILY_2"/>
    <property type="match status" value="1"/>
</dbReference>
<keyword evidence="3" id="KW-0804">Transcription</keyword>
<evidence type="ECO:0000313" key="8">
    <source>
        <dbReference type="EMBL" id="MBD2848123.1"/>
    </source>
</evidence>
<dbReference type="GO" id="GO:0000160">
    <property type="term" value="P:phosphorelay signal transduction system"/>
    <property type="evidence" value="ECO:0007669"/>
    <property type="project" value="InterPro"/>
</dbReference>
<keyword evidence="9" id="KW-1185">Reference proteome</keyword>
<dbReference type="InterPro" id="IPR001789">
    <property type="entry name" value="Sig_transdc_resp-reg_receiver"/>
</dbReference>
<evidence type="ECO:0000256" key="2">
    <source>
        <dbReference type="ARBA" id="ARBA00023125"/>
    </source>
</evidence>
<feature type="coiled-coil region" evidence="5">
    <location>
        <begin position="116"/>
        <end position="143"/>
    </location>
</feature>
<dbReference type="InterPro" id="IPR011006">
    <property type="entry name" value="CheY-like_superfamily"/>
</dbReference>
<dbReference type="PANTHER" id="PTHR43280">
    <property type="entry name" value="ARAC-FAMILY TRANSCRIPTIONAL REGULATOR"/>
    <property type="match status" value="1"/>
</dbReference>
<name>A0A927BZF9_9BACL</name>
<feature type="domain" description="HTH araC/xylS-type" evidence="6">
    <location>
        <begin position="404"/>
        <end position="503"/>
    </location>
</feature>
<reference evidence="8" key="1">
    <citation type="submission" date="2020-09" db="EMBL/GenBank/DDBJ databases">
        <title>A novel bacterium of genus Paenibacillus, isolated from South China Sea.</title>
        <authorList>
            <person name="Huang H."/>
            <person name="Mo K."/>
            <person name="Hu Y."/>
        </authorList>
    </citation>
    <scope>NUCLEOTIDE SEQUENCE</scope>
    <source>
        <strain evidence="8">IB182496</strain>
    </source>
</reference>
<evidence type="ECO:0000256" key="3">
    <source>
        <dbReference type="ARBA" id="ARBA00023163"/>
    </source>
</evidence>
<dbReference type="SUPFAM" id="SSF52172">
    <property type="entry name" value="CheY-like"/>
    <property type="match status" value="1"/>
</dbReference>
<dbReference type="GO" id="GO:0043565">
    <property type="term" value="F:sequence-specific DNA binding"/>
    <property type="evidence" value="ECO:0007669"/>
    <property type="project" value="InterPro"/>
</dbReference>
<keyword evidence="5" id="KW-0175">Coiled coil</keyword>
<dbReference type="PROSITE" id="PS00041">
    <property type="entry name" value="HTH_ARAC_FAMILY_1"/>
    <property type="match status" value="1"/>
</dbReference>
<dbReference type="SMART" id="SM00342">
    <property type="entry name" value="HTH_ARAC"/>
    <property type="match status" value="1"/>
</dbReference>
<gene>
    <name evidence="8" type="ORF">IDH44_23240</name>
</gene>
<evidence type="ECO:0000259" key="7">
    <source>
        <dbReference type="PROSITE" id="PS50110"/>
    </source>
</evidence>
<comment type="caution">
    <text evidence="8">The sequence shown here is derived from an EMBL/GenBank/DDBJ whole genome shotgun (WGS) entry which is preliminary data.</text>
</comment>
<dbReference type="InterPro" id="IPR020449">
    <property type="entry name" value="Tscrpt_reg_AraC-type_HTH"/>
</dbReference>
<dbReference type="EMBL" id="JACXIZ010000054">
    <property type="protein sequence ID" value="MBD2848123.1"/>
    <property type="molecule type" value="Genomic_DNA"/>
</dbReference>
<dbReference type="SMART" id="SM00448">
    <property type="entry name" value="REC"/>
    <property type="match status" value="1"/>
</dbReference>
<feature type="modified residue" description="4-aspartylphosphate" evidence="4">
    <location>
        <position position="54"/>
    </location>
</feature>
<dbReference type="Gene3D" id="3.40.50.2300">
    <property type="match status" value="1"/>
</dbReference>
<dbReference type="Gene3D" id="1.10.10.60">
    <property type="entry name" value="Homeodomain-like"/>
    <property type="match status" value="1"/>
</dbReference>
<dbReference type="InterPro" id="IPR041522">
    <property type="entry name" value="CdaR_GGDEF"/>
</dbReference>
<dbReference type="PRINTS" id="PR00032">
    <property type="entry name" value="HTHARAC"/>
</dbReference>
<protein>
    <submittedName>
        <fullName evidence="8">Response regulator</fullName>
    </submittedName>
</protein>
<dbReference type="PANTHER" id="PTHR43280:SF2">
    <property type="entry name" value="HTH-TYPE TRANSCRIPTIONAL REGULATOR EXSA"/>
    <property type="match status" value="1"/>
</dbReference>
<dbReference type="PROSITE" id="PS50110">
    <property type="entry name" value="RESPONSE_REGULATORY"/>
    <property type="match status" value="1"/>
</dbReference>
<dbReference type="RefSeq" id="WP_190921223.1">
    <property type="nucleotide sequence ID" value="NZ_JACXIZ010000054.1"/>
</dbReference>
<dbReference type="Pfam" id="PF12833">
    <property type="entry name" value="HTH_18"/>
    <property type="match status" value="1"/>
</dbReference>
<evidence type="ECO:0000313" key="9">
    <source>
        <dbReference type="Proteomes" id="UP000621560"/>
    </source>
</evidence>
<organism evidence="8 9">
    <name type="scientific">Paenibacillus sabuli</name>
    <dbReference type="NCBI Taxonomy" id="2772509"/>
    <lineage>
        <taxon>Bacteria</taxon>
        <taxon>Bacillati</taxon>
        <taxon>Bacillota</taxon>
        <taxon>Bacilli</taxon>
        <taxon>Bacillales</taxon>
        <taxon>Paenibacillaceae</taxon>
        <taxon>Paenibacillus</taxon>
    </lineage>
</organism>
<dbReference type="Pfam" id="PF17853">
    <property type="entry name" value="GGDEF_2"/>
    <property type="match status" value="1"/>
</dbReference>
<evidence type="ECO:0000256" key="1">
    <source>
        <dbReference type="ARBA" id="ARBA00023015"/>
    </source>
</evidence>
<keyword evidence="1" id="KW-0805">Transcription regulation</keyword>
<dbReference type="Proteomes" id="UP000621560">
    <property type="component" value="Unassembled WGS sequence"/>
</dbReference>
<dbReference type="InterPro" id="IPR018062">
    <property type="entry name" value="HTH_AraC-typ_CS"/>
</dbReference>
<dbReference type="CDD" id="cd17536">
    <property type="entry name" value="REC_YesN-like"/>
    <property type="match status" value="1"/>
</dbReference>
<dbReference type="Pfam" id="PF00072">
    <property type="entry name" value="Response_reg"/>
    <property type="match status" value="1"/>
</dbReference>
<feature type="domain" description="Response regulatory" evidence="7">
    <location>
        <begin position="2"/>
        <end position="119"/>
    </location>
</feature>
<keyword evidence="4" id="KW-0597">Phosphoprotein</keyword>
<dbReference type="SUPFAM" id="SSF46689">
    <property type="entry name" value="Homeodomain-like"/>
    <property type="match status" value="1"/>
</dbReference>
<dbReference type="InterPro" id="IPR018060">
    <property type="entry name" value="HTH_AraC"/>
</dbReference>
<proteinExistence type="predicted"/>
<accession>A0A927BZF9</accession>
<dbReference type="AlphaFoldDB" id="A0A927BZF9"/>
<sequence length="506" mass="55548">MQLLIADDDDYTREGLIDTLPWARLGIARVIQARDGVEAARLAAQTRPEIVLTDIRMPRLSGLEFAEQLIRICPDSQLLFMSGYMEVDYLKRAIKLAAVDFIEKPVKPSEVERAILKTLAQLRERQERQMIRAENVILQQQRLAELLLQGPFEPAQASRLCDATGFPAAGSYIAAVLERRSAAPQETALRETVAGHLGTRYAALVRQTGPKRVQVVAACGAGAREASRLVDWLAALAEHLPSCTIGIGSCAAGLSEVRASCAAAQQAADRSFYEPGSRVFRQMDAVAGTAAGTTAAGTSGLLAECYRLLDEAPEQLPDWLAAVCKRFNECRSPARPEVEALFAACADAILSRSPAHARSSGADAPRDALRACRSIGDAETYMRELARRHDEAMRQAASYSRHVREVLRYVAQHYTDPALDLARIARHMQRSAAHLSVVFRQEAGTTIRQHINDCRIGEAKRLLLSERYKVHEIAELCGYASASYFAKAFKSATGFAPADFKGRRKK</sequence>
<evidence type="ECO:0000259" key="6">
    <source>
        <dbReference type="PROSITE" id="PS01124"/>
    </source>
</evidence>
<dbReference type="InterPro" id="IPR009057">
    <property type="entry name" value="Homeodomain-like_sf"/>
</dbReference>
<evidence type="ECO:0000256" key="5">
    <source>
        <dbReference type="SAM" id="Coils"/>
    </source>
</evidence>
<keyword evidence="2" id="KW-0238">DNA-binding</keyword>